<proteinExistence type="predicted"/>
<gene>
    <name evidence="2" type="ORF">HEB94_000568</name>
</gene>
<evidence type="ECO:0000313" key="3">
    <source>
        <dbReference type="Proteomes" id="UP000638648"/>
    </source>
</evidence>
<sequence length="306" mass="33548">MNGELSDGLPQRDPGYFAEAAMNATRLSVAKLEARSRTVLTREEKVELVREINVEVARLKPKVARGQAAAQLRRRLRALKAAIQPSRPPARRRQSIQPAPEDFSTALRRAVATGPATLGYTRVDPAGHLTRRSSRIAGPRDRSTRDRSAHSDDTRASLADTRVPKALEQTPVDREGERTGTKLRTSRKKRAVPSGGRPGRTRIPRERCSCGRKAWDKESLCAECLLQRGWCQCSACGTVFRPSATGQLSKRCQQCRKTGRRSNGSTSVYTVSGGGYPRWAGVGNPNWYQGASPSVAASGEARFRAI</sequence>
<feature type="region of interest" description="Disordered" evidence="1">
    <location>
        <begin position="118"/>
        <end position="200"/>
    </location>
</feature>
<dbReference type="EMBL" id="JADBEM010000001">
    <property type="protein sequence ID" value="MBE1603720.1"/>
    <property type="molecule type" value="Genomic_DNA"/>
</dbReference>
<feature type="compositionally biased region" description="Basic and acidic residues" evidence="1">
    <location>
        <begin position="171"/>
        <end position="180"/>
    </location>
</feature>
<protein>
    <submittedName>
        <fullName evidence="2">Uncharacterized protein</fullName>
    </submittedName>
</protein>
<accession>A0A927R981</accession>
<reference evidence="2" key="1">
    <citation type="submission" date="2020-10" db="EMBL/GenBank/DDBJ databases">
        <title>Sequencing the genomes of 1000 actinobacteria strains.</title>
        <authorList>
            <person name="Klenk H.-P."/>
        </authorList>
    </citation>
    <scope>NUCLEOTIDE SEQUENCE</scope>
    <source>
        <strain evidence="2">DSM 45354</strain>
    </source>
</reference>
<organism evidence="2 3">
    <name type="scientific">Actinopolymorpha pittospori</name>
    <dbReference type="NCBI Taxonomy" id="648752"/>
    <lineage>
        <taxon>Bacteria</taxon>
        <taxon>Bacillati</taxon>
        <taxon>Actinomycetota</taxon>
        <taxon>Actinomycetes</taxon>
        <taxon>Propionibacteriales</taxon>
        <taxon>Actinopolymorphaceae</taxon>
        <taxon>Actinopolymorpha</taxon>
    </lineage>
</organism>
<keyword evidence="3" id="KW-1185">Reference proteome</keyword>
<name>A0A927R981_9ACTN</name>
<feature type="compositionally biased region" description="Basic and acidic residues" evidence="1">
    <location>
        <begin position="138"/>
        <end position="155"/>
    </location>
</feature>
<comment type="caution">
    <text evidence="2">The sequence shown here is derived from an EMBL/GenBank/DDBJ whole genome shotgun (WGS) entry which is preliminary data.</text>
</comment>
<dbReference type="AlphaFoldDB" id="A0A927R981"/>
<dbReference type="Proteomes" id="UP000638648">
    <property type="component" value="Unassembled WGS sequence"/>
</dbReference>
<evidence type="ECO:0000256" key="1">
    <source>
        <dbReference type="SAM" id="MobiDB-lite"/>
    </source>
</evidence>
<evidence type="ECO:0000313" key="2">
    <source>
        <dbReference type="EMBL" id="MBE1603720.1"/>
    </source>
</evidence>